<reference evidence="1" key="1">
    <citation type="submission" date="2014-11" db="EMBL/GenBank/DDBJ databases">
        <authorList>
            <person name="Amaro Gonzalez C."/>
        </authorList>
    </citation>
    <scope>NUCLEOTIDE SEQUENCE</scope>
</reference>
<sequence>MVMFDDENRPSWLIFACCLECDQRCFEPGFVHARVFRFTPHPLNLFQIFSPVKNNLYCLCDLAFDFFPTCAPKPKR</sequence>
<dbReference type="EMBL" id="GBXM01015264">
    <property type="protein sequence ID" value="JAH93313.1"/>
    <property type="molecule type" value="Transcribed_RNA"/>
</dbReference>
<dbReference type="AlphaFoldDB" id="A0A0E9WUY6"/>
<evidence type="ECO:0000313" key="1">
    <source>
        <dbReference type="EMBL" id="JAH93313.1"/>
    </source>
</evidence>
<proteinExistence type="predicted"/>
<accession>A0A0E9WUY6</accession>
<name>A0A0E9WUY6_ANGAN</name>
<organism evidence="1">
    <name type="scientific">Anguilla anguilla</name>
    <name type="common">European freshwater eel</name>
    <name type="synonym">Muraena anguilla</name>
    <dbReference type="NCBI Taxonomy" id="7936"/>
    <lineage>
        <taxon>Eukaryota</taxon>
        <taxon>Metazoa</taxon>
        <taxon>Chordata</taxon>
        <taxon>Craniata</taxon>
        <taxon>Vertebrata</taxon>
        <taxon>Euteleostomi</taxon>
        <taxon>Actinopterygii</taxon>
        <taxon>Neopterygii</taxon>
        <taxon>Teleostei</taxon>
        <taxon>Anguilliformes</taxon>
        <taxon>Anguillidae</taxon>
        <taxon>Anguilla</taxon>
    </lineage>
</organism>
<reference evidence="1" key="2">
    <citation type="journal article" date="2015" name="Fish Shellfish Immunol.">
        <title>Early steps in the European eel (Anguilla anguilla)-Vibrio vulnificus interaction in the gills: Role of the RtxA13 toxin.</title>
        <authorList>
            <person name="Callol A."/>
            <person name="Pajuelo D."/>
            <person name="Ebbesson L."/>
            <person name="Teles M."/>
            <person name="MacKenzie S."/>
            <person name="Amaro C."/>
        </authorList>
    </citation>
    <scope>NUCLEOTIDE SEQUENCE</scope>
</reference>
<protein>
    <submittedName>
        <fullName evidence="1">Uncharacterized protein</fullName>
    </submittedName>
</protein>